<name>A0A0G0AR69_TRIHA</name>
<evidence type="ECO:0000256" key="2">
    <source>
        <dbReference type="ARBA" id="ARBA00022737"/>
    </source>
</evidence>
<evidence type="ECO:0000313" key="4">
    <source>
        <dbReference type="EMBL" id="KKP06999.1"/>
    </source>
</evidence>
<proteinExistence type="predicted"/>
<protein>
    <submittedName>
        <fullName evidence="4">Uncharacterized protein</fullName>
    </submittedName>
</protein>
<dbReference type="Proteomes" id="UP000034112">
    <property type="component" value="Unassembled WGS sequence"/>
</dbReference>
<dbReference type="EMBL" id="JOKZ01000014">
    <property type="protein sequence ID" value="KKP06999.1"/>
    <property type="molecule type" value="Genomic_DNA"/>
</dbReference>
<organism evidence="4 5">
    <name type="scientific">Trichoderma harzianum</name>
    <name type="common">Hypocrea lixii</name>
    <dbReference type="NCBI Taxonomy" id="5544"/>
    <lineage>
        <taxon>Eukaryota</taxon>
        <taxon>Fungi</taxon>
        <taxon>Dikarya</taxon>
        <taxon>Ascomycota</taxon>
        <taxon>Pezizomycotina</taxon>
        <taxon>Sordariomycetes</taxon>
        <taxon>Hypocreomycetidae</taxon>
        <taxon>Hypocreales</taxon>
        <taxon>Hypocreaceae</taxon>
        <taxon>Trichoderma</taxon>
    </lineage>
</organism>
<dbReference type="InterPro" id="IPR011044">
    <property type="entry name" value="Quino_amine_DH_bsu"/>
</dbReference>
<keyword evidence="1" id="KW-0853">WD repeat</keyword>
<gene>
    <name evidence="4" type="ORF">THAR02_00878</name>
</gene>
<accession>A0A0G0AR69</accession>
<dbReference type="Gene3D" id="2.130.10.10">
    <property type="entry name" value="YVTN repeat-like/Quinoprotein amine dehydrogenase"/>
    <property type="match status" value="1"/>
</dbReference>
<dbReference type="PANTHER" id="PTHR22847">
    <property type="entry name" value="WD40 REPEAT PROTEIN"/>
    <property type="match status" value="1"/>
</dbReference>
<evidence type="ECO:0000256" key="3">
    <source>
        <dbReference type="ARBA" id="ARBA00023054"/>
    </source>
</evidence>
<sequence length="346" mass="39145">MPSITRWIEKRRDIPGFDSLGRKKINISSITFSIDGKFFACFWKTKKLQVWDAQNGKMLFAPKLDSNTSDNVVFSPDNKLIASVSDKIYFWNAKTGSEAYSSEAPLGKVESIIFSPNDKYLVSSTPTKDRHANFDDMEPSVHDNGDFYGYTHISINVEYNSLFQFPSNSKLLAYIFGNRIIVLNVETREFLHNLPVPLGHLKKLSIFDNNRYLGALHSFGSDIFLYLWDLVTGSDVYKGRLDTDESSLCFSVNSKHIASLDKIFASKTSLSANCHSTGISFTEVWIEDGGQDIVYFPHECKDLFDFMAGSALVFRWPPTGFFGEAVQYMGCNVLQFAMVDKVMDED</sequence>
<dbReference type="OrthoDB" id="10486791at2759"/>
<keyword evidence="3" id="KW-0175">Coiled coil</keyword>
<evidence type="ECO:0000313" key="5">
    <source>
        <dbReference type="Proteomes" id="UP000034112"/>
    </source>
</evidence>
<comment type="caution">
    <text evidence="4">The sequence shown here is derived from an EMBL/GenBank/DDBJ whole genome shotgun (WGS) entry which is preliminary data.</text>
</comment>
<dbReference type="PANTHER" id="PTHR22847:SF637">
    <property type="entry name" value="WD REPEAT DOMAIN 5B"/>
    <property type="match status" value="1"/>
</dbReference>
<dbReference type="AlphaFoldDB" id="A0A0G0AR69"/>
<dbReference type="SUPFAM" id="SSF50969">
    <property type="entry name" value="YVTN repeat-like/Quinoprotein amine dehydrogenase"/>
    <property type="match status" value="1"/>
</dbReference>
<keyword evidence="2" id="KW-0677">Repeat</keyword>
<dbReference type="InterPro" id="IPR015943">
    <property type="entry name" value="WD40/YVTN_repeat-like_dom_sf"/>
</dbReference>
<evidence type="ECO:0000256" key="1">
    <source>
        <dbReference type="ARBA" id="ARBA00022574"/>
    </source>
</evidence>
<reference evidence="5" key="1">
    <citation type="journal article" date="2015" name="Genome Announc.">
        <title>Draft whole-genome sequence of the biocontrol agent Trichoderma harzianum T6776.</title>
        <authorList>
            <person name="Baroncelli R."/>
            <person name="Piaggeschi G."/>
            <person name="Fiorini L."/>
            <person name="Bertolini E."/>
            <person name="Zapparata A."/>
            <person name="Pe M.E."/>
            <person name="Sarrocco S."/>
            <person name="Vannacci G."/>
        </authorList>
    </citation>
    <scope>NUCLEOTIDE SEQUENCE [LARGE SCALE GENOMIC DNA]</scope>
    <source>
        <strain evidence="5">T6776</strain>
    </source>
</reference>